<protein>
    <submittedName>
        <fullName evidence="2">Uncharacterized protein</fullName>
    </submittedName>
</protein>
<feature type="coiled-coil region" evidence="1">
    <location>
        <begin position="274"/>
        <end position="308"/>
    </location>
</feature>
<sequence length="335" mass="39074">MEGDSMTVTNLDFVEFERQQRRFLNELAMKRGQVEDLKNELNVANLKIHQQTRSLETSKSTIEEQNHNLTLALKNTRFLEDTLQSKRDYVSRTQMQQESFVAERESLRGLLQKTELQNYNLTRELNELKSQHNCDAAYQREFINENARIREKIVQLTEAMQALLIDKNKCLELTEGIEMCEEMQKSVTFYREELLNFKKKYAVLEDKLIESKATVEKFEKLSNQHPLPFQASEESQIIINQWKKATERSSEQSRKQQDLITNLTEKVKAECENNVKLCLREVELEEEVKKLKHENSILAEKYKELQKQSPTTAEVQSQAAPAVIKAEIIEILSGG</sequence>
<reference evidence="2" key="1">
    <citation type="journal article" date="2016" name="Sci. Rep.">
        <title>Molecular characterization of firefly nuptial gifts: a multi-omics approach sheds light on postcopulatory sexual selection.</title>
        <authorList>
            <person name="Al-Wathiqui N."/>
            <person name="Fallon T.R."/>
            <person name="South A."/>
            <person name="Weng J.K."/>
            <person name="Lewis S.M."/>
        </authorList>
    </citation>
    <scope>NUCLEOTIDE SEQUENCE</scope>
</reference>
<name>A0A1Y1NI09_PHOPY</name>
<feature type="coiled-coil region" evidence="1">
    <location>
        <begin position="27"/>
        <end position="54"/>
    </location>
</feature>
<proteinExistence type="predicted"/>
<organism evidence="2">
    <name type="scientific">Photinus pyralis</name>
    <name type="common">Common eastern firefly</name>
    <name type="synonym">Lampyris pyralis</name>
    <dbReference type="NCBI Taxonomy" id="7054"/>
    <lineage>
        <taxon>Eukaryota</taxon>
        <taxon>Metazoa</taxon>
        <taxon>Ecdysozoa</taxon>
        <taxon>Arthropoda</taxon>
        <taxon>Hexapoda</taxon>
        <taxon>Insecta</taxon>
        <taxon>Pterygota</taxon>
        <taxon>Neoptera</taxon>
        <taxon>Endopterygota</taxon>
        <taxon>Coleoptera</taxon>
        <taxon>Polyphaga</taxon>
        <taxon>Elateriformia</taxon>
        <taxon>Elateroidea</taxon>
        <taxon>Lampyridae</taxon>
        <taxon>Lampyrinae</taxon>
        <taxon>Photinus</taxon>
    </lineage>
</organism>
<dbReference type="AlphaFoldDB" id="A0A1Y1NI09"/>
<dbReference type="EMBL" id="GEZM01006495">
    <property type="protein sequence ID" value="JAV95746.1"/>
    <property type="molecule type" value="Transcribed_RNA"/>
</dbReference>
<accession>A0A1Y1NI09</accession>
<evidence type="ECO:0000313" key="2">
    <source>
        <dbReference type="EMBL" id="JAV95746.1"/>
    </source>
</evidence>
<keyword evidence="1" id="KW-0175">Coiled coil</keyword>
<feature type="coiled-coil region" evidence="1">
    <location>
        <begin position="111"/>
        <end position="166"/>
    </location>
</feature>
<evidence type="ECO:0000256" key="1">
    <source>
        <dbReference type="SAM" id="Coils"/>
    </source>
</evidence>